<keyword evidence="4" id="KW-0479">Metal-binding</keyword>
<name>A0A3A1YQD1_9GAMM</name>
<dbReference type="Gene3D" id="3.10.450.350">
    <property type="match status" value="1"/>
</dbReference>
<dbReference type="AlphaFoldDB" id="A0A3A1YQD1"/>
<dbReference type="CDD" id="cd12797">
    <property type="entry name" value="M23_peptidase"/>
    <property type="match status" value="1"/>
</dbReference>
<keyword evidence="12" id="KW-1185">Reference proteome</keyword>
<dbReference type="Pfam" id="PF01551">
    <property type="entry name" value="Peptidase_M23"/>
    <property type="match status" value="1"/>
</dbReference>
<dbReference type="InterPro" id="IPR016047">
    <property type="entry name" value="M23ase_b-sheet_dom"/>
</dbReference>
<keyword evidence="5" id="KW-0378">Hydrolase</keyword>
<evidence type="ECO:0000256" key="7">
    <source>
        <dbReference type="ARBA" id="ARBA00023049"/>
    </source>
</evidence>
<evidence type="ECO:0000256" key="4">
    <source>
        <dbReference type="ARBA" id="ARBA00022723"/>
    </source>
</evidence>
<sequence>MNNTAADVKRRRIFSIVVRLMYLIAFTLIGTGLYINYQSQINGLVESSDSTDYNNNDVDTSAKIDFQDISDIQTLSPAKADDLASNSRLVPLSLQKLNKDVTDLVNLVGNLKDPNSHEVKSNSESLEQILTTALRIQYPEATLNRDDFRDIIALSKRYKDGIDRLQKGQGLIYYFTEDGHISYISFAKTPVIELRYIRETDDSKNSYFREEQRRPTQKRLSVKPNLIVANGGLDATLRNLQIPSDSVRAISALLNWETNGRGIGRGANVTVLSYQEYVGDRRISDSFRDVVAVKVVQGGKSYYAIKYRNTWYNENGFKEQQPSFNRYPFNGAVPRITSGFNPTRRHPVTGRVTPHNGIDFGIPIRTPIYAPADGVVSKVTYQANGAGRYIVIQHNKTYSTVYMHLSEFRVSVGQKVSRGQLIAFSGNSGRTTGPHLHYEIHVNGVPRNPRTVALPQGVNNNVNGNKRFISLSKEVMSYLGR</sequence>
<evidence type="ECO:0000256" key="5">
    <source>
        <dbReference type="ARBA" id="ARBA00022801"/>
    </source>
</evidence>
<comment type="caution">
    <text evidence="11">The sequence shown here is derived from an EMBL/GenBank/DDBJ whole genome shotgun (WGS) entry which is preliminary data.</text>
</comment>
<dbReference type="InterPro" id="IPR011055">
    <property type="entry name" value="Dup_hybrid_motif"/>
</dbReference>
<dbReference type="SUPFAM" id="SSF51261">
    <property type="entry name" value="Duplicated hybrid motif"/>
    <property type="match status" value="1"/>
</dbReference>
<dbReference type="Proteomes" id="UP000265916">
    <property type="component" value="Unassembled WGS sequence"/>
</dbReference>
<dbReference type="InterPro" id="IPR045834">
    <property type="entry name" value="Csd3_N2"/>
</dbReference>
<keyword evidence="8" id="KW-0812">Transmembrane</keyword>
<evidence type="ECO:0000259" key="9">
    <source>
        <dbReference type="Pfam" id="PF01551"/>
    </source>
</evidence>
<proteinExistence type="predicted"/>
<dbReference type="InterPro" id="IPR050570">
    <property type="entry name" value="Cell_wall_metabolism_enzyme"/>
</dbReference>
<comment type="cofactor">
    <cofactor evidence="1">
        <name>Zn(2+)</name>
        <dbReference type="ChEBI" id="CHEBI:29105"/>
    </cofactor>
</comment>
<evidence type="ECO:0000313" key="12">
    <source>
        <dbReference type="Proteomes" id="UP000265916"/>
    </source>
</evidence>
<evidence type="ECO:0000256" key="8">
    <source>
        <dbReference type="SAM" id="Phobius"/>
    </source>
</evidence>
<dbReference type="PANTHER" id="PTHR21666">
    <property type="entry name" value="PEPTIDASE-RELATED"/>
    <property type="match status" value="1"/>
</dbReference>
<keyword evidence="8" id="KW-0472">Membrane</keyword>
<dbReference type="GO" id="GO:0004222">
    <property type="term" value="F:metalloendopeptidase activity"/>
    <property type="evidence" value="ECO:0007669"/>
    <property type="project" value="TreeGrafter"/>
</dbReference>
<dbReference type="Pfam" id="PF19425">
    <property type="entry name" value="Csd3_N2"/>
    <property type="match status" value="1"/>
</dbReference>
<reference evidence="11 12" key="1">
    <citation type="submission" date="2017-08" db="EMBL/GenBank/DDBJ databases">
        <title>Reclassification of Bisgaard taxon 37 and 44.</title>
        <authorList>
            <person name="Christensen H."/>
        </authorList>
    </citation>
    <scope>NUCLEOTIDE SEQUENCE [LARGE SCALE GENOMIC DNA]</scope>
    <source>
        <strain evidence="11 12">111</strain>
    </source>
</reference>
<dbReference type="Gene3D" id="2.70.70.10">
    <property type="entry name" value="Glucose Permease (Domain IIA)"/>
    <property type="match status" value="1"/>
</dbReference>
<evidence type="ECO:0000256" key="3">
    <source>
        <dbReference type="ARBA" id="ARBA00022670"/>
    </source>
</evidence>
<keyword evidence="6" id="KW-0862">Zinc</keyword>
<feature type="domain" description="M23ase beta-sheet core" evidence="9">
    <location>
        <begin position="354"/>
        <end position="449"/>
    </location>
</feature>
<feature type="domain" description="Csd3-like second N-terminal" evidence="10">
    <location>
        <begin position="233"/>
        <end position="342"/>
    </location>
</feature>
<dbReference type="RefSeq" id="WP_147397192.1">
    <property type="nucleotide sequence ID" value="NZ_JBHSSP010000006.1"/>
</dbReference>
<gene>
    <name evidence="11" type="ORF">CKF58_02210</name>
</gene>
<dbReference type="GO" id="GO:0030313">
    <property type="term" value="C:cell envelope"/>
    <property type="evidence" value="ECO:0007669"/>
    <property type="project" value="UniProtKB-SubCell"/>
</dbReference>
<keyword evidence="3" id="KW-0645">Protease</keyword>
<dbReference type="EMBL" id="NRJG01000032">
    <property type="protein sequence ID" value="RIY39459.1"/>
    <property type="molecule type" value="Genomic_DNA"/>
</dbReference>
<dbReference type="OrthoDB" id="9805070at2"/>
<dbReference type="GO" id="GO:0006508">
    <property type="term" value="P:proteolysis"/>
    <property type="evidence" value="ECO:0007669"/>
    <property type="project" value="UniProtKB-KW"/>
</dbReference>
<accession>A0A3A1YQD1</accession>
<evidence type="ECO:0000256" key="1">
    <source>
        <dbReference type="ARBA" id="ARBA00001947"/>
    </source>
</evidence>
<dbReference type="FunFam" id="2.70.70.10:FF:000002">
    <property type="entry name" value="Murein DD-endopeptidase MepM"/>
    <property type="match status" value="1"/>
</dbReference>
<dbReference type="GO" id="GO:0046872">
    <property type="term" value="F:metal ion binding"/>
    <property type="evidence" value="ECO:0007669"/>
    <property type="project" value="UniProtKB-KW"/>
</dbReference>
<keyword evidence="7" id="KW-0482">Metalloprotease</keyword>
<dbReference type="PANTHER" id="PTHR21666:SF292">
    <property type="entry name" value="MUREIN DD-ENDOPEPTIDASE MEPM"/>
    <property type="match status" value="1"/>
</dbReference>
<evidence type="ECO:0000313" key="11">
    <source>
        <dbReference type="EMBL" id="RIY39459.1"/>
    </source>
</evidence>
<feature type="transmembrane region" description="Helical" evidence="8">
    <location>
        <begin position="20"/>
        <end position="37"/>
    </location>
</feature>
<comment type="subcellular location">
    <subcellularLocation>
        <location evidence="2">Cell envelope</location>
    </subcellularLocation>
</comment>
<evidence type="ECO:0000256" key="6">
    <source>
        <dbReference type="ARBA" id="ARBA00022833"/>
    </source>
</evidence>
<evidence type="ECO:0000259" key="10">
    <source>
        <dbReference type="Pfam" id="PF19425"/>
    </source>
</evidence>
<protein>
    <submittedName>
        <fullName evidence="11">Uncharacterized protein</fullName>
    </submittedName>
</protein>
<organism evidence="11 12">
    <name type="scientific">Psittacicella hinzii</name>
    <dbReference type="NCBI Taxonomy" id="2028575"/>
    <lineage>
        <taxon>Bacteria</taxon>
        <taxon>Pseudomonadati</taxon>
        <taxon>Pseudomonadota</taxon>
        <taxon>Gammaproteobacteria</taxon>
        <taxon>Pasteurellales</taxon>
        <taxon>Psittacicellaceae</taxon>
        <taxon>Psittacicella</taxon>
    </lineage>
</organism>
<evidence type="ECO:0000256" key="2">
    <source>
        <dbReference type="ARBA" id="ARBA00004196"/>
    </source>
</evidence>
<keyword evidence="8" id="KW-1133">Transmembrane helix</keyword>